<comment type="caution">
    <text evidence="2">The sequence shown here is derived from an EMBL/GenBank/DDBJ whole genome shotgun (WGS) entry which is preliminary data.</text>
</comment>
<keyword evidence="1" id="KW-0732">Signal</keyword>
<name>A0ABW5ZUC9_9FLAO</name>
<evidence type="ECO:0000313" key="3">
    <source>
        <dbReference type="Proteomes" id="UP001597548"/>
    </source>
</evidence>
<accession>A0ABW5ZUC9</accession>
<evidence type="ECO:0000256" key="1">
    <source>
        <dbReference type="SAM" id="SignalP"/>
    </source>
</evidence>
<dbReference type="Proteomes" id="UP001597548">
    <property type="component" value="Unassembled WGS sequence"/>
</dbReference>
<dbReference type="EMBL" id="JBHUOS010000010">
    <property type="protein sequence ID" value="MFD2916537.1"/>
    <property type="molecule type" value="Genomic_DNA"/>
</dbReference>
<keyword evidence="3" id="KW-1185">Reference proteome</keyword>
<organism evidence="2 3">
    <name type="scientific">Psychroserpens luteus</name>
    <dbReference type="NCBI Taxonomy" id="1434066"/>
    <lineage>
        <taxon>Bacteria</taxon>
        <taxon>Pseudomonadati</taxon>
        <taxon>Bacteroidota</taxon>
        <taxon>Flavobacteriia</taxon>
        <taxon>Flavobacteriales</taxon>
        <taxon>Flavobacteriaceae</taxon>
        <taxon>Psychroserpens</taxon>
    </lineage>
</organism>
<feature type="signal peptide" evidence="1">
    <location>
        <begin position="1"/>
        <end position="18"/>
    </location>
</feature>
<sequence length="156" mass="16798">MKTLILIMLILTSTVSFSQVGIGTTTPQSTLDINGNLSVKVVNLNGGNFANKTPIDDGTYVNLNPNNGGVNSGNDFILPDANAFPGRIYILRNRTDFDPAYIYTAGGDIFTGDSRTAITQPYQMESDNDANGGSPSKTIMVISDGDNWTFGFFNRN</sequence>
<gene>
    <name evidence="2" type="ORF">ACFS29_12855</name>
</gene>
<protein>
    <submittedName>
        <fullName evidence="2">Uncharacterized protein</fullName>
    </submittedName>
</protein>
<feature type="chain" id="PRO_5046048080" evidence="1">
    <location>
        <begin position="19"/>
        <end position="156"/>
    </location>
</feature>
<dbReference type="RefSeq" id="WP_194506598.1">
    <property type="nucleotide sequence ID" value="NZ_JADILU010000001.1"/>
</dbReference>
<evidence type="ECO:0000313" key="2">
    <source>
        <dbReference type="EMBL" id="MFD2916537.1"/>
    </source>
</evidence>
<reference evidence="3" key="1">
    <citation type="journal article" date="2019" name="Int. J. Syst. Evol. Microbiol.">
        <title>The Global Catalogue of Microorganisms (GCM) 10K type strain sequencing project: providing services to taxonomists for standard genome sequencing and annotation.</title>
        <authorList>
            <consortium name="The Broad Institute Genomics Platform"/>
            <consortium name="The Broad Institute Genome Sequencing Center for Infectious Disease"/>
            <person name="Wu L."/>
            <person name="Ma J."/>
        </authorList>
    </citation>
    <scope>NUCLEOTIDE SEQUENCE [LARGE SCALE GENOMIC DNA]</scope>
    <source>
        <strain evidence="3">KCTC 32514</strain>
    </source>
</reference>
<proteinExistence type="predicted"/>